<keyword evidence="4" id="KW-1185">Reference proteome</keyword>
<dbReference type="KEGG" id="tga:TGAM_1045"/>
<dbReference type="CDD" id="cd11714">
    <property type="entry name" value="GINS_A_archaea"/>
    <property type="match status" value="1"/>
</dbReference>
<evidence type="ECO:0000259" key="2">
    <source>
        <dbReference type="Pfam" id="PF22090"/>
    </source>
</evidence>
<dbReference type="STRING" id="593117.TGAM_1045"/>
<dbReference type="InterPro" id="IPR054314">
    <property type="entry name" value="Gins51_C"/>
</dbReference>
<evidence type="ECO:0000313" key="4">
    <source>
        <dbReference type="Proteomes" id="UP000001488"/>
    </source>
</evidence>
<dbReference type="RefSeq" id="WP_015858661.1">
    <property type="nucleotide sequence ID" value="NC_012804.1"/>
</dbReference>
<proteinExistence type="predicted"/>
<dbReference type="CDD" id="cd21695">
    <property type="entry name" value="GINS_B_archaea_Gins51"/>
    <property type="match status" value="1"/>
</dbReference>
<gene>
    <name evidence="3" type="ordered locus">TGAM_1045</name>
</gene>
<reference evidence="3 4" key="1">
    <citation type="journal article" date="2007" name="Genome Biol.">
        <title>Genome analysis and genome-wide proteomics of Thermococcus gammatolerans, the most radioresistant organism known amongst the Archaea.</title>
        <authorList>
            <person name="Zivanovic Y."/>
            <person name="Armengaud J."/>
            <person name="Lagorce A."/>
            <person name="Leplat C."/>
            <person name="Guerin P."/>
            <person name="Dutertre M."/>
            <person name="Anthouard V."/>
            <person name="Forterre P."/>
            <person name="Wincker P."/>
            <person name="Confalonieri F."/>
        </authorList>
    </citation>
    <scope>NUCLEOTIDE SEQUENCE [LARGE SCALE GENOMIC DNA]</scope>
    <source>
        <strain evidence="4">DSM 15229 / JCM 11827 / EJ3</strain>
    </source>
</reference>
<dbReference type="PaxDb" id="593117-TGAM_1045"/>
<dbReference type="Gene3D" id="1.20.58.1030">
    <property type="match status" value="1"/>
</dbReference>
<evidence type="ECO:0000313" key="3">
    <source>
        <dbReference type="EMBL" id="ACS33547.1"/>
    </source>
</evidence>
<dbReference type="eggNOG" id="arCOG00551">
    <property type="taxonomic scope" value="Archaea"/>
</dbReference>
<dbReference type="AlphaFoldDB" id="C5A5N5"/>
<dbReference type="HOGENOM" id="CLU_1438179_0_0_2"/>
<dbReference type="PATRIC" id="fig|593117.10.peg.1042"/>
<dbReference type="OrthoDB" id="86040at2157"/>
<dbReference type="Proteomes" id="UP000001488">
    <property type="component" value="Chromosome"/>
</dbReference>
<feature type="region of interest" description="Disordered" evidence="1">
    <location>
        <begin position="111"/>
        <end position="139"/>
    </location>
</feature>
<dbReference type="EMBL" id="CP001398">
    <property type="protein sequence ID" value="ACS33547.1"/>
    <property type="molecule type" value="Genomic_DNA"/>
</dbReference>
<dbReference type="Pfam" id="PF22090">
    <property type="entry name" value="Gins51_C"/>
    <property type="match status" value="1"/>
</dbReference>
<feature type="domain" description="Gins51 C-terminal" evidence="2">
    <location>
        <begin position="145"/>
        <end position="192"/>
    </location>
</feature>
<dbReference type="GeneID" id="7986919"/>
<accession>C5A5N5</accession>
<name>C5A5N5_THEGJ</name>
<sequence length="196" mass="22116">MDIVKLREMLEAELSNPELAPIDDSFYSDYDSLLKVLRLGAESSRERGENVEEMLYLEQLKIAESLMREILRIRLHKLVDMAFSGAPVSDLVKEEKSIFLILREFIERGEVPAQPAKSPESSPEEITEEKTGLDQDVGPKQPVSEAYLVSIDLPRIVDEKLREYGPIKAGDIAVLPKSVGDVLLKRGVAHRIRITF</sequence>
<evidence type="ECO:0000256" key="1">
    <source>
        <dbReference type="SAM" id="MobiDB-lite"/>
    </source>
</evidence>
<organism evidence="3 4">
    <name type="scientific">Thermococcus gammatolerans (strain DSM 15229 / JCM 11827 / EJ3)</name>
    <dbReference type="NCBI Taxonomy" id="593117"/>
    <lineage>
        <taxon>Archaea</taxon>
        <taxon>Methanobacteriati</taxon>
        <taxon>Methanobacteriota</taxon>
        <taxon>Thermococci</taxon>
        <taxon>Thermococcales</taxon>
        <taxon>Thermococcaceae</taxon>
        <taxon>Thermococcus</taxon>
    </lineage>
</organism>
<dbReference type="Gene3D" id="3.40.5.50">
    <property type="match status" value="1"/>
</dbReference>
<protein>
    <submittedName>
        <fullName evidence="3">Gins 15 protein</fullName>
    </submittedName>
</protein>